<dbReference type="InterPro" id="IPR007268">
    <property type="entry name" value="Rad9/Ddc1"/>
</dbReference>
<protein>
    <recommendedName>
        <fullName evidence="4">Rad9-domain-containing protein</fullName>
    </recommendedName>
</protein>
<dbReference type="GO" id="GO:0031573">
    <property type="term" value="P:mitotic intra-S DNA damage checkpoint signaling"/>
    <property type="evidence" value="ECO:0007669"/>
    <property type="project" value="TreeGrafter"/>
</dbReference>
<evidence type="ECO:0000313" key="2">
    <source>
        <dbReference type="EMBL" id="ORX48523.1"/>
    </source>
</evidence>
<evidence type="ECO:0008006" key="4">
    <source>
        <dbReference type="Google" id="ProtNLM"/>
    </source>
</evidence>
<gene>
    <name evidence="2" type="ORF">DM01DRAFT_1338580</name>
</gene>
<dbReference type="PANTHER" id="PTHR15237:SF0">
    <property type="entry name" value="CELL CYCLE CHECKPOINT CONTROL PROTEIN"/>
    <property type="match status" value="1"/>
</dbReference>
<dbReference type="Gene3D" id="3.70.10.10">
    <property type="match status" value="1"/>
</dbReference>
<dbReference type="STRING" id="101127.A0A1X2G9H0"/>
<proteinExistence type="predicted"/>
<organism evidence="2 3">
    <name type="scientific">Hesseltinella vesiculosa</name>
    <dbReference type="NCBI Taxonomy" id="101127"/>
    <lineage>
        <taxon>Eukaryota</taxon>
        <taxon>Fungi</taxon>
        <taxon>Fungi incertae sedis</taxon>
        <taxon>Mucoromycota</taxon>
        <taxon>Mucoromycotina</taxon>
        <taxon>Mucoromycetes</taxon>
        <taxon>Mucorales</taxon>
        <taxon>Cunninghamellaceae</taxon>
        <taxon>Hesseltinella</taxon>
    </lineage>
</organism>
<dbReference type="OrthoDB" id="60092at2759"/>
<dbReference type="GO" id="GO:0006281">
    <property type="term" value="P:DNA repair"/>
    <property type="evidence" value="ECO:0007669"/>
    <property type="project" value="TreeGrafter"/>
</dbReference>
<dbReference type="Pfam" id="PF04139">
    <property type="entry name" value="Rad9"/>
    <property type="match status" value="1"/>
</dbReference>
<dbReference type="EMBL" id="MCGT01000029">
    <property type="protein sequence ID" value="ORX48523.1"/>
    <property type="molecule type" value="Genomic_DNA"/>
</dbReference>
<accession>A0A1X2G9H0</accession>
<dbReference type="GO" id="GO:0071479">
    <property type="term" value="P:cellular response to ionizing radiation"/>
    <property type="evidence" value="ECO:0007669"/>
    <property type="project" value="TreeGrafter"/>
</dbReference>
<feature type="region of interest" description="Disordered" evidence="1">
    <location>
        <begin position="219"/>
        <end position="377"/>
    </location>
</feature>
<comment type="caution">
    <text evidence="2">The sequence shown here is derived from an EMBL/GenBank/DDBJ whole genome shotgun (WGS) entry which is preliminary data.</text>
</comment>
<dbReference type="GO" id="GO:0000076">
    <property type="term" value="P:DNA replication checkpoint signaling"/>
    <property type="evidence" value="ECO:0007669"/>
    <property type="project" value="TreeGrafter"/>
</dbReference>
<evidence type="ECO:0000313" key="3">
    <source>
        <dbReference type="Proteomes" id="UP000242146"/>
    </source>
</evidence>
<feature type="compositionally biased region" description="Low complexity" evidence="1">
    <location>
        <begin position="314"/>
        <end position="329"/>
    </location>
</feature>
<reference evidence="2 3" key="1">
    <citation type="submission" date="2016-07" db="EMBL/GenBank/DDBJ databases">
        <title>Pervasive Adenine N6-methylation of Active Genes in Fungi.</title>
        <authorList>
            <consortium name="DOE Joint Genome Institute"/>
            <person name="Mondo S.J."/>
            <person name="Dannebaum R.O."/>
            <person name="Kuo R.C."/>
            <person name="Labutti K."/>
            <person name="Haridas S."/>
            <person name="Kuo A."/>
            <person name="Salamov A."/>
            <person name="Ahrendt S.R."/>
            <person name="Lipzen A."/>
            <person name="Sullivan W."/>
            <person name="Andreopoulos W.B."/>
            <person name="Clum A."/>
            <person name="Lindquist E."/>
            <person name="Daum C."/>
            <person name="Ramamoorthy G.K."/>
            <person name="Gryganskyi A."/>
            <person name="Culley D."/>
            <person name="Magnuson J.K."/>
            <person name="James T.Y."/>
            <person name="O'Malley M.A."/>
            <person name="Stajich J.E."/>
            <person name="Spatafora J.W."/>
            <person name="Visel A."/>
            <person name="Grigoriev I.V."/>
        </authorList>
    </citation>
    <scope>NUCLEOTIDE SEQUENCE [LARGE SCALE GENOMIC DNA]</scope>
    <source>
        <strain evidence="2 3">NRRL 3301</strain>
    </source>
</reference>
<dbReference type="Proteomes" id="UP000242146">
    <property type="component" value="Unassembled WGS sequence"/>
</dbReference>
<evidence type="ECO:0000256" key="1">
    <source>
        <dbReference type="SAM" id="MobiDB-lite"/>
    </source>
</evidence>
<dbReference type="PANTHER" id="PTHR15237">
    <property type="entry name" value="DNA REPAIR PROTEIN RAD9"/>
    <property type="match status" value="1"/>
</dbReference>
<dbReference type="AlphaFoldDB" id="A0A1X2G9H0"/>
<name>A0A1X2G9H0_9FUNG</name>
<feature type="compositionally biased region" description="Low complexity" evidence="1">
    <location>
        <begin position="270"/>
        <end position="279"/>
    </location>
</feature>
<keyword evidence="3" id="KW-1185">Reference proteome</keyword>
<sequence length="377" mass="41487">MAGNTDNNASPEHRLSVVFVFQSGLTKKHSLWYQDDEEAPTMFSKSAMPHLLAFDPGLLQDNLALVHPQIQYITLAFSANNIYLKTYWDDSIVRPGKVYHINRLALTVSSGGKPLQSNFKFSRSDFITCNVSRDDLQITVGLKELKAVLSYALETGSVLYARFDDAGGPIIFTVEEHGLVLTDIAVMSQMAEEHISQVSDSHSNNGSITSMENSFMSRLSVNQRQRPAPVAEESSPAVAPEPTTQHRRSAQPSASSGRRTQHKRPPPTSGRPSSSSSRSSRAHGPPEPAAPTPETSSLHSPSWSRVASGHDPVSDVPSDQLVSLSSSSSDHYRRIPTRPISPTQLQQDSRDDGSTTEDEDEQLFTVEPKKRRFFDSN</sequence>
<dbReference type="GO" id="GO:0030896">
    <property type="term" value="C:checkpoint clamp complex"/>
    <property type="evidence" value="ECO:0007669"/>
    <property type="project" value="InterPro"/>
</dbReference>